<proteinExistence type="predicted"/>
<gene>
    <name evidence="3" type="ORF">F0P93_01210</name>
</gene>
<evidence type="ECO:0000256" key="1">
    <source>
        <dbReference type="SAM" id="MobiDB-lite"/>
    </source>
</evidence>
<keyword evidence="2" id="KW-0472">Membrane</keyword>
<evidence type="ECO:0000256" key="2">
    <source>
        <dbReference type="SAM" id="Phobius"/>
    </source>
</evidence>
<keyword evidence="4" id="KW-1185">Reference proteome</keyword>
<dbReference type="EMBL" id="VTWS01000001">
    <property type="protein sequence ID" value="KAA9356402.1"/>
    <property type="molecule type" value="Genomic_DNA"/>
</dbReference>
<organism evidence="3 4">
    <name type="scientific">Larkinella humicola</name>
    <dbReference type="NCBI Taxonomy" id="2607654"/>
    <lineage>
        <taxon>Bacteria</taxon>
        <taxon>Pseudomonadati</taxon>
        <taxon>Bacteroidota</taxon>
        <taxon>Cytophagia</taxon>
        <taxon>Cytophagales</taxon>
        <taxon>Spirosomataceae</taxon>
        <taxon>Larkinella</taxon>
    </lineage>
</organism>
<dbReference type="AlphaFoldDB" id="A0A5N1JQ22"/>
<feature type="transmembrane region" description="Helical" evidence="2">
    <location>
        <begin position="38"/>
        <end position="59"/>
    </location>
</feature>
<name>A0A5N1JQ22_9BACT</name>
<dbReference type="Proteomes" id="UP000326344">
    <property type="component" value="Unassembled WGS sequence"/>
</dbReference>
<keyword evidence="2" id="KW-1133">Transmembrane helix</keyword>
<feature type="region of interest" description="Disordered" evidence="1">
    <location>
        <begin position="128"/>
        <end position="200"/>
    </location>
</feature>
<evidence type="ECO:0000313" key="3">
    <source>
        <dbReference type="EMBL" id="KAA9356402.1"/>
    </source>
</evidence>
<reference evidence="3 4" key="1">
    <citation type="submission" date="2019-09" db="EMBL/GenBank/DDBJ databases">
        <title>Genome Sequence of Larkinella sp MA1.</title>
        <authorList>
            <person name="Srinivasan S."/>
        </authorList>
    </citation>
    <scope>NUCLEOTIDE SEQUENCE [LARGE SCALE GENOMIC DNA]</scope>
    <source>
        <strain evidence="3 4">MA1</strain>
    </source>
</reference>
<protein>
    <submittedName>
        <fullName evidence="3">Uncharacterized protein</fullName>
    </submittedName>
</protein>
<sequence>MSNERFDKLMKKNLEAVKPGYQPRAWDRFRKRLPLSGFWPWLLQYGGWVLSALMLTGWLTTLYTLQENRRLLETVHKTLQSTTQTEVRQPVAPVQRVDTVYIVKRTVVEHRHSYRSLADATDRSGLVRSTEVLKGSGNETEPFGSKPAKRTTEAESRRQPGFGARLVSPAPPMNANRSGKTPNRVWSAGSRTPVTDDSLQTLAQTDPASGEKREDVGQALVPIPVDSQIKTPPDSAAQNGAVAPASLRAQVPKIEPKRPPFRLSSLRPRGGIETLLTRNSVGIGPVIEVFPMENLGISVGLLATRQNSEKHRGLKDFNSATGQEFIEQYRPYLPAQYDRIEEISIHTSGISLPITLKYYVPLDPKWSLSFQTGTSLDLAAYQQIKYESYFRGDEQHHAFSLKAEHRVFHNFLFGGGVQFHQSRLSAQLIPFYLYDFRSLADAPGGSNIGLKASVWIDLFK</sequence>
<comment type="caution">
    <text evidence="3">The sequence shown here is derived from an EMBL/GenBank/DDBJ whole genome shotgun (WGS) entry which is preliminary data.</text>
</comment>
<feature type="compositionally biased region" description="Polar residues" evidence="1">
    <location>
        <begin position="189"/>
        <end position="200"/>
    </location>
</feature>
<accession>A0A5N1JQ22</accession>
<dbReference type="RefSeq" id="WP_150874558.1">
    <property type="nucleotide sequence ID" value="NZ_VTWS01000001.1"/>
</dbReference>
<keyword evidence="2" id="KW-0812">Transmembrane</keyword>
<evidence type="ECO:0000313" key="4">
    <source>
        <dbReference type="Proteomes" id="UP000326344"/>
    </source>
</evidence>